<dbReference type="Proteomes" id="UP000887320">
    <property type="component" value="Unassembled WGS sequence"/>
</dbReference>
<comment type="caution">
    <text evidence="3">The sequence shown here is derived from an EMBL/GenBank/DDBJ whole genome shotgun (WGS) entry which is preliminary data.</text>
</comment>
<evidence type="ECO:0000256" key="2">
    <source>
        <dbReference type="SAM" id="Phobius"/>
    </source>
</evidence>
<keyword evidence="2" id="KW-0472">Membrane</keyword>
<gene>
    <name evidence="3" type="ORF">KW868_18015</name>
</gene>
<evidence type="ECO:0000313" key="3">
    <source>
        <dbReference type="EMBL" id="MCF0266348.1"/>
    </source>
</evidence>
<keyword evidence="2" id="KW-1133">Transmembrane helix</keyword>
<dbReference type="AlphaFoldDB" id="A0A6A1RK36"/>
<keyword evidence="2" id="KW-0812">Transmembrane</keyword>
<proteinExistence type="predicted"/>
<protein>
    <submittedName>
        <fullName evidence="3">Uncharacterized protein</fullName>
    </submittedName>
</protein>
<keyword evidence="1" id="KW-0175">Coiled coil</keyword>
<feature type="coiled-coil region" evidence="1">
    <location>
        <begin position="93"/>
        <end position="141"/>
    </location>
</feature>
<reference evidence="3" key="1">
    <citation type="submission" date="2021-07" db="EMBL/GenBank/DDBJ databases">
        <authorList>
            <person name="Fernandez M."/>
            <person name="Pereira P."/>
            <person name="Torres Tejerizo G.A."/>
            <person name="Gonzalez P."/>
            <person name="Agostini E."/>
        </authorList>
    </citation>
    <scope>NUCLEOTIDE SEQUENCE</scope>
    <source>
        <strain evidence="3">SFC 500-1A</strain>
    </source>
</reference>
<dbReference type="EMBL" id="JAHWXT010000007">
    <property type="protein sequence ID" value="MCF0266348.1"/>
    <property type="molecule type" value="Genomic_DNA"/>
</dbReference>
<accession>A0A6A1RK36</accession>
<organism evidence="3 4">
    <name type="scientific">Acinetobacter guillouiae</name>
    <name type="common">Acinetobacter genomosp. 11</name>
    <dbReference type="NCBI Taxonomy" id="106649"/>
    <lineage>
        <taxon>Bacteria</taxon>
        <taxon>Pseudomonadati</taxon>
        <taxon>Pseudomonadota</taxon>
        <taxon>Gammaproteobacteria</taxon>
        <taxon>Moraxellales</taxon>
        <taxon>Moraxellaceae</taxon>
        <taxon>Acinetobacter</taxon>
    </lineage>
</organism>
<name>A0A6A1RK36_ACIGI</name>
<sequence>MHIEQRNNSKLMWIIAGGLGAVIVLIAIFFWLNNTSESTQINEPLNQTTPAAKKVEATAPPVATPVEQSAASEAANVELVKASILKDKIPENASLAKEEVAKLEDIQKQLDDQQQNLKSQHADADQLIKLKEEQIKLLQQQMAAQNQ</sequence>
<evidence type="ECO:0000313" key="4">
    <source>
        <dbReference type="Proteomes" id="UP000887320"/>
    </source>
</evidence>
<feature type="transmembrane region" description="Helical" evidence="2">
    <location>
        <begin position="12"/>
        <end position="32"/>
    </location>
</feature>
<dbReference type="RefSeq" id="WP_004725747.1">
    <property type="nucleotide sequence ID" value="NZ_BBRY01000008.1"/>
</dbReference>
<evidence type="ECO:0000256" key="1">
    <source>
        <dbReference type="SAM" id="Coils"/>
    </source>
</evidence>